<evidence type="ECO:0000313" key="2">
    <source>
        <dbReference type="Proteomes" id="UP000288547"/>
    </source>
</evidence>
<dbReference type="OrthoDB" id="5072412at2"/>
<evidence type="ECO:0000313" key="1">
    <source>
        <dbReference type="EMBL" id="RWZ46217.1"/>
    </source>
</evidence>
<name>A0A444PP38_9MICO</name>
<accession>A0A444PP38</accession>
<comment type="caution">
    <text evidence="1">The sequence shown here is derived from an EMBL/GenBank/DDBJ whole genome shotgun (WGS) entry which is preliminary data.</text>
</comment>
<organism evidence="1 2">
    <name type="scientific">Labedella phragmitis</name>
    <dbReference type="NCBI Taxonomy" id="2498849"/>
    <lineage>
        <taxon>Bacteria</taxon>
        <taxon>Bacillati</taxon>
        <taxon>Actinomycetota</taxon>
        <taxon>Actinomycetes</taxon>
        <taxon>Micrococcales</taxon>
        <taxon>Microbacteriaceae</taxon>
        <taxon>Labedella</taxon>
    </lineage>
</organism>
<proteinExistence type="predicted"/>
<protein>
    <submittedName>
        <fullName evidence="1">Uncharacterized protein</fullName>
    </submittedName>
</protein>
<keyword evidence="2" id="KW-1185">Reference proteome</keyword>
<gene>
    <name evidence="1" type="ORF">ELQ90_15715</name>
</gene>
<dbReference type="Proteomes" id="UP000288547">
    <property type="component" value="Unassembled WGS sequence"/>
</dbReference>
<dbReference type="EMBL" id="RZNB01000008">
    <property type="protein sequence ID" value="RWZ46217.1"/>
    <property type="molecule type" value="Genomic_DNA"/>
</dbReference>
<reference evidence="1 2" key="1">
    <citation type="submission" date="2018-12" db="EMBL/GenBank/DDBJ databases">
        <authorList>
            <person name="Li F."/>
        </authorList>
    </citation>
    <scope>NUCLEOTIDE SEQUENCE [LARGE SCALE GENOMIC DNA]</scope>
    <source>
        <strain evidence="1 2">11W25H-1</strain>
    </source>
</reference>
<dbReference type="RefSeq" id="WP_128496249.1">
    <property type="nucleotide sequence ID" value="NZ_RZNB01000008.1"/>
</dbReference>
<sequence>MTVERRGSLSRSIVLALSTLLLVPGCALVPIAPGGPGGPTAPPSSSSTVELEEELERLPGVDAVESFDGLVVVSVTATADDGDVLLIGAAAHALATALAGDAIVDLVRAGAGYDADLDTMTEDPWRVTVHPTEDVERVLTGVLRVEGLPGVRSTVVSGGWASVRIDPAVDFGDTFGEIAATYPFSDGASYSQGSGEHLMIVHVPERTTVEAIQTIAGIAAEYPTAEFILQSPTEGPMWPQLLVAHLDAEQGAALDARLREPDLADADPEGFAQQFQLTVVGPDGPTYIAGTLGDVPR</sequence>
<dbReference type="AlphaFoldDB" id="A0A444PP38"/>